<accession>A0A9D1UWB4</accession>
<reference evidence="1" key="1">
    <citation type="journal article" date="2021" name="PeerJ">
        <title>Extensive microbial diversity within the chicken gut microbiome revealed by metagenomics and culture.</title>
        <authorList>
            <person name="Gilroy R."/>
            <person name="Ravi A."/>
            <person name="Getino M."/>
            <person name="Pursley I."/>
            <person name="Horton D.L."/>
            <person name="Alikhan N.F."/>
            <person name="Baker D."/>
            <person name="Gharbi K."/>
            <person name="Hall N."/>
            <person name="Watson M."/>
            <person name="Adriaenssens E.M."/>
            <person name="Foster-Nyarko E."/>
            <person name="Jarju S."/>
            <person name="Secka A."/>
            <person name="Antonio M."/>
            <person name="Oren A."/>
            <person name="Chaudhuri R.R."/>
            <person name="La Ragione R."/>
            <person name="Hildebrand F."/>
            <person name="Pallen M.J."/>
        </authorList>
    </citation>
    <scope>NUCLEOTIDE SEQUENCE</scope>
    <source>
        <strain evidence="1">6627</strain>
    </source>
</reference>
<evidence type="ECO:0008006" key="3">
    <source>
        <dbReference type="Google" id="ProtNLM"/>
    </source>
</evidence>
<reference evidence="1" key="2">
    <citation type="submission" date="2021-04" db="EMBL/GenBank/DDBJ databases">
        <authorList>
            <person name="Gilroy R."/>
        </authorList>
    </citation>
    <scope>NUCLEOTIDE SEQUENCE</scope>
    <source>
        <strain evidence="1">6627</strain>
    </source>
</reference>
<evidence type="ECO:0000313" key="1">
    <source>
        <dbReference type="EMBL" id="HIX01596.1"/>
    </source>
</evidence>
<comment type="caution">
    <text evidence="1">The sequence shown here is derived from an EMBL/GenBank/DDBJ whole genome shotgun (WGS) entry which is preliminary data.</text>
</comment>
<organism evidence="1 2">
    <name type="scientific">Candidatus Ligilactobacillus excrementigallinarum</name>
    <dbReference type="NCBI Taxonomy" id="2838641"/>
    <lineage>
        <taxon>Bacteria</taxon>
        <taxon>Bacillati</taxon>
        <taxon>Bacillota</taxon>
        <taxon>Bacilli</taxon>
        <taxon>Lactobacillales</taxon>
        <taxon>Lactobacillaceae</taxon>
        <taxon>Ligilactobacillus</taxon>
    </lineage>
</organism>
<protein>
    <recommendedName>
        <fullName evidence="3">DUF559 domain-containing protein</fullName>
    </recommendedName>
</protein>
<dbReference type="AlphaFoldDB" id="A0A9D1UWB4"/>
<proteinExistence type="predicted"/>
<name>A0A9D1UWB4_9LACO</name>
<gene>
    <name evidence="1" type="ORF">H9861_02455</name>
</gene>
<dbReference type="Proteomes" id="UP000823963">
    <property type="component" value="Unassembled WGS sequence"/>
</dbReference>
<evidence type="ECO:0000313" key="2">
    <source>
        <dbReference type="Proteomes" id="UP000823963"/>
    </source>
</evidence>
<sequence length="244" mass="29094">MQKIIYNGWLCGNDSYPAKIKEKYKDKINKEVFGFNRLAKKIDEVESNWNYIEEEYRVKEKVGGKSIARKPWDHYIKINNDDVLVEFDGYQHYKELDNYIKDQKYAEIAQRMGYKVVRIPFFIQLNNKLIEYYFGIQLSNITIDHTFPQGFRVNGKEKIPEFLNAEEAGVKNFVNTMKYKSILPTDFCIFGLERFQKEILDLSKNGFNKEVQQIKESIVCRAEDYGWDIKYAMPKNMKWDYQSN</sequence>
<dbReference type="EMBL" id="DXFP01000018">
    <property type="protein sequence ID" value="HIX01596.1"/>
    <property type="molecule type" value="Genomic_DNA"/>
</dbReference>